<feature type="domain" description="ABC transporter" evidence="4">
    <location>
        <begin position="2"/>
        <end position="218"/>
    </location>
</feature>
<dbReference type="KEGG" id="fll:EI427_13765"/>
<organism evidence="5 6">
    <name type="scientific">Flammeovirga pectinis</name>
    <dbReference type="NCBI Taxonomy" id="2494373"/>
    <lineage>
        <taxon>Bacteria</taxon>
        <taxon>Pseudomonadati</taxon>
        <taxon>Bacteroidota</taxon>
        <taxon>Cytophagia</taxon>
        <taxon>Cytophagales</taxon>
        <taxon>Flammeovirgaceae</taxon>
        <taxon>Flammeovirga</taxon>
    </lineage>
</organism>
<name>A0A3Q9FRT1_9BACT</name>
<dbReference type="EMBL" id="CP034562">
    <property type="protein sequence ID" value="AZQ63269.1"/>
    <property type="molecule type" value="Genomic_DNA"/>
</dbReference>
<evidence type="ECO:0000256" key="3">
    <source>
        <dbReference type="ARBA" id="ARBA00022840"/>
    </source>
</evidence>
<dbReference type="InterPro" id="IPR003439">
    <property type="entry name" value="ABC_transporter-like_ATP-bd"/>
</dbReference>
<proteinExistence type="predicted"/>
<accession>A0A3Q9FRT1</accession>
<keyword evidence="1" id="KW-0813">Transport</keyword>
<keyword evidence="6" id="KW-1185">Reference proteome</keyword>
<dbReference type="InterPro" id="IPR051782">
    <property type="entry name" value="ABC_Transporter_VariousFunc"/>
</dbReference>
<dbReference type="GO" id="GO:0005524">
    <property type="term" value="F:ATP binding"/>
    <property type="evidence" value="ECO:0007669"/>
    <property type="project" value="UniProtKB-KW"/>
</dbReference>
<evidence type="ECO:0000256" key="2">
    <source>
        <dbReference type="ARBA" id="ARBA00022741"/>
    </source>
</evidence>
<keyword evidence="2" id="KW-0547">Nucleotide-binding</keyword>
<dbReference type="SUPFAM" id="SSF52540">
    <property type="entry name" value="P-loop containing nucleoside triphosphate hydrolases"/>
    <property type="match status" value="1"/>
</dbReference>
<dbReference type="PANTHER" id="PTHR42939:SF1">
    <property type="entry name" value="ABC TRANSPORTER ATP-BINDING PROTEIN ALBC-RELATED"/>
    <property type="match status" value="1"/>
</dbReference>
<dbReference type="Proteomes" id="UP000267268">
    <property type="component" value="Chromosome 1"/>
</dbReference>
<gene>
    <name evidence="5" type="ORF">EI427_13765</name>
</gene>
<dbReference type="SMART" id="SM00382">
    <property type="entry name" value="AAA"/>
    <property type="match status" value="1"/>
</dbReference>
<dbReference type="PANTHER" id="PTHR42939">
    <property type="entry name" value="ABC TRANSPORTER ATP-BINDING PROTEIN ALBC-RELATED"/>
    <property type="match status" value="1"/>
</dbReference>
<dbReference type="InterPro" id="IPR027417">
    <property type="entry name" value="P-loop_NTPase"/>
</dbReference>
<dbReference type="Pfam" id="PF00005">
    <property type="entry name" value="ABC_tran"/>
    <property type="match status" value="1"/>
</dbReference>
<dbReference type="GO" id="GO:0016887">
    <property type="term" value="F:ATP hydrolysis activity"/>
    <property type="evidence" value="ECO:0007669"/>
    <property type="project" value="InterPro"/>
</dbReference>
<dbReference type="PROSITE" id="PS50893">
    <property type="entry name" value="ABC_TRANSPORTER_2"/>
    <property type="match status" value="1"/>
</dbReference>
<sequence>MLKLNDISISFGEKQVLKNISLEIQTSEILGVLGNNGVGKTTLFEIIAQWKRDFSGELFLNDKKLQRKDVVYLEAKPQFYSKITGKEHLDLFKVKYPNFDYEEWNNVFQLPLNDLVDHYSTGMKKRLALMMLLSSDSPIILLDEPFIGLDVEASLDLDKIILSLKEKGKIILIASHTISSLQKLCDRIYHFAGGEIANVFHKDAFDTLDNYAEDFFKNDHQKTLDKLL</sequence>
<evidence type="ECO:0000259" key="4">
    <source>
        <dbReference type="PROSITE" id="PS50893"/>
    </source>
</evidence>
<evidence type="ECO:0000313" key="5">
    <source>
        <dbReference type="EMBL" id="AZQ63269.1"/>
    </source>
</evidence>
<keyword evidence="3 5" id="KW-0067">ATP-binding</keyword>
<dbReference type="CDD" id="cd03230">
    <property type="entry name" value="ABC_DR_subfamily_A"/>
    <property type="match status" value="1"/>
</dbReference>
<evidence type="ECO:0000256" key="1">
    <source>
        <dbReference type="ARBA" id="ARBA00022448"/>
    </source>
</evidence>
<dbReference type="AlphaFoldDB" id="A0A3Q9FRT1"/>
<dbReference type="OrthoDB" id="9801987at2"/>
<protein>
    <submittedName>
        <fullName evidence="5">ABC transporter ATP-binding protein</fullName>
    </submittedName>
</protein>
<evidence type="ECO:0000313" key="6">
    <source>
        <dbReference type="Proteomes" id="UP000267268"/>
    </source>
</evidence>
<dbReference type="RefSeq" id="WP_126615595.1">
    <property type="nucleotide sequence ID" value="NZ_CP034562.1"/>
</dbReference>
<reference evidence="5 6" key="1">
    <citation type="submission" date="2018-12" db="EMBL/GenBank/DDBJ databases">
        <title>Flammeovirga pectinis sp. nov., isolated from the gut of the Korean scallop, Patinopecten yessoensis.</title>
        <authorList>
            <person name="Bae J.-W."/>
            <person name="Jeong Y.-S."/>
            <person name="Kang W."/>
        </authorList>
    </citation>
    <scope>NUCLEOTIDE SEQUENCE [LARGE SCALE GENOMIC DNA]</scope>
    <source>
        <strain evidence="5 6">L12M1</strain>
    </source>
</reference>
<dbReference type="InterPro" id="IPR003593">
    <property type="entry name" value="AAA+_ATPase"/>
</dbReference>
<dbReference type="Gene3D" id="3.40.50.300">
    <property type="entry name" value="P-loop containing nucleotide triphosphate hydrolases"/>
    <property type="match status" value="1"/>
</dbReference>